<dbReference type="AlphaFoldDB" id="A0A381T793"/>
<dbReference type="Pfam" id="PF00578">
    <property type="entry name" value="AhpC-TSA"/>
    <property type="match status" value="1"/>
</dbReference>
<name>A0A381T793_9ZZZZ</name>
<feature type="domain" description="Thioredoxin" evidence="1">
    <location>
        <begin position="19"/>
        <end position="165"/>
    </location>
</feature>
<dbReference type="GO" id="GO:0016209">
    <property type="term" value="F:antioxidant activity"/>
    <property type="evidence" value="ECO:0007669"/>
    <property type="project" value="InterPro"/>
</dbReference>
<organism evidence="2">
    <name type="scientific">marine metagenome</name>
    <dbReference type="NCBI Taxonomy" id="408172"/>
    <lineage>
        <taxon>unclassified sequences</taxon>
        <taxon>metagenomes</taxon>
        <taxon>ecological metagenomes</taxon>
    </lineage>
</organism>
<dbReference type="PANTHER" id="PTHR42852:SF13">
    <property type="entry name" value="PROTEIN DIPZ"/>
    <property type="match status" value="1"/>
</dbReference>
<dbReference type="PANTHER" id="PTHR42852">
    <property type="entry name" value="THIOL:DISULFIDE INTERCHANGE PROTEIN DSBE"/>
    <property type="match status" value="1"/>
</dbReference>
<dbReference type="SUPFAM" id="SSF52833">
    <property type="entry name" value="Thioredoxin-like"/>
    <property type="match status" value="1"/>
</dbReference>
<dbReference type="InterPro" id="IPR013766">
    <property type="entry name" value="Thioredoxin_domain"/>
</dbReference>
<evidence type="ECO:0000313" key="2">
    <source>
        <dbReference type="EMBL" id="SVA10557.1"/>
    </source>
</evidence>
<dbReference type="InterPro" id="IPR050553">
    <property type="entry name" value="Thioredoxin_ResA/DsbE_sf"/>
</dbReference>
<evidence type="ECO:0000259" key="1">
    <source>
        <dbReference type="PROSITE" id="PS51352"/>
    </source>
</evidence>
<dbReference type="CDD" id="cd02966">
    <property type="entry name" value="TlpA_like_family"/>
    <property type="match status" value="1"/>
</dbReference>
<reference evidence="2" key="1">
    <citation type="submission" date="2018-05" db="EMBL/GenBank/DDBJ databases">
        <authorList>
            <person name="Lanie J.A."/>
            <person name="Ng W.-L."/>
            <person name="Kazmierczak K.M."/>
            <person name="Andrzejewski T.M."/>
            <person name="Davidsen T.M."/>
            <person name="Wayne K.J."/>
            <person name="Tettelin H."/>
            <person name="Glass J.I."/>
            <person name="Rusch D."/>
            <person name="Podicherti R."/>
            <person name="Tsui H.-C.T."/>
            <person name="Winkler M.E."/>
        </authorList>
    </citation>
    <scope>NUCLEOTIDE SEQUENCE</scope>
</reference>
<gene>
    <name evidence="2" type="ORF">METZ01_LOCUS63411</name>
</gene>
<proteinExistence type="predicted"/>
<dbReference type="InterPro" id="IPR000866">
    <property type="entry name" value="AhpC/TSA"/>
</dbReference>
<dbReference type="PROSITE" id="PS51352">
    <property type="entry name" value="THIOREDOXIN_2"/>
    <property type="match status" value="1"/>
</dbReference>
<protein>
    <recommendedName>
        <fullName evidence="1">Thioredoxin domain-containing protein</fullName>
    </recommendedName>
</protein>
<dbReference type="EMBL" id="UINC01003946">
    <property type="protein sequence ID" value="SVA10557.1"/>
    <property type="molecule type" value="Genomic_DNA"/>
</dbReference>
<dbReference type="GO" id="GO:0016491">
    <property type="term" value="F:oxidoreductase activity"/>
    <property type="evidence" value="ECO:0007669"/>
    <property type="project" value="InterPro"/>
</dbReference>
<sequence>MKQKILFFYFLFFLFIQGIYSQDVMPNMYIKTIDGKSINTKSIYNKKGLTVYSFWATWCVPCINELDDIHKEIEKWDDANVKIVAISTDDSRTKRRVRPMVHGKKWNFEILLDENQALKRALNINAIPHTIVTKGTRIIYRRIGYKPGEENHLYEFILKNSTVNQ</sequence>
<accession>A0A381T793</accession>
<dbReference type="Gene3D" id="3.40.30.10">
    <property type="entry name" value="Glutaredoxin"/>
    <property type="match status" value="1"/>
</dbReference>
<dbReference type="InterPro" id="IPR036249">
    <property type="entry name" value="Thioredoxin-like_sf"/>
</dbReference>